<gene>
    <name evidence="1" type="ORF">SCUCBS95973_003093</name>
</gene>
<evidence type="ECO:0000313" key="1">
    <source>
        <dbReference type="EMBL" id="CAK7217278.1"/>
    </source>
</evidence>
<evidence type="ECO:0000313" key="2">
    <source>
        <dbReference type="Proteomes" id="UP001642405"/>
    </source>
</evidence>
<name>A0ABP0BCE5_9PEZI</name>
<dbReference type="Proteomes" id="UP001642405">
    <property type="component" value="Unassembled WGS sequence"/>
</dbReference>
<organism evidence="1 2">
    <name type="scientific">Sporothrix curviconia</name>
    <dbReference type="NCBI Taxonomy" id="1260050"/>
    <lineage>
        <taxon>Eukaryota</taxon>
        <taxon>Fungi</taxon>
        <taxon>Dikarya</taxon>
        <taxon>Ascomycota</taxon>
        <taxon>Pezizomycotina</taxon>
        <taxon>Sordariomycetes</taxon>
        <taxon>Sordariomycetidae</taxon>
        <taxon>Ophiostomatales</taxon>
        <taxon>Ophiostomataceae</taxon>
        <taxon>Sporothrix</taxon>
    </lineage>
</organism>
<dbReference type="EMBL" id="CAWUHB010000013">
    <property type="protein sequence ID" value="CAK7217278.1"/>
    <property type="molecule type" value="Genomic_DNA"/>
</dbReference>
<keyword evidence="2" id="KW-1185">Reference proteome</keyword>
<reference evidence="1 2" key="1">
    <citation type="submission" date="2024-01" db="EMBL/GenBank/DDBJ databases">
        <authorList>
            <person name="Allen C."/>
            <person name="Tagirdzhanova G."/>
        </authorList>
    </citation>
    <scope>NUCLEOTIDE SEQUENCE [LARGE SCALE GENOMIC DNA]</scope>
</reference>
<proteinExistence type="predicted"/>
<sequence length="151" mass="17169">MPSYLTPTAYLERIGGGQTAAEHEIWDTAHRLYVYLATSQRETSFTPRIVFLQRLVRLCSRHSDILLAGIEALDQNDNITLERCTTCINREFSSPASNLSSRTTGHCCWFRPDAQARAFLWQLVAFCDSQYTDLFNGSTSPEELSEMFTFA</sequence>
<comment type="caution">
    <text evidence="1">The sequence shown here is derived from an EMBL/GenBank/DDBJ whole genome shotgun (WGS) entry which is preliminary data.</text>
</comment>
<protein>
    <submittedName>
        <fullName evidence="1">Uncharacterized protein</fullName>
    </submittedName>
</protein>
<accession>A0ABP0BCE5</accession>